<evidence type="ECO:0000256" key="2">
    <source>
        <dbReference type="SAM" id="SignalP"/>
    </source>
</evidence>
<dbReference type="KEGG" id="lal:AT746_01100"/>
<protein>
    <recommendedName>
        <fullName evidence="5">MSHA biogenesis protein MshK</fullName>
    </recommendedName>
</protein>
<accession>A0A0U3AG40</accession>
<reference evidence="3 4" key="1">
    <citation type="submission" date="2015-12" db="EMBL/GenBank/DDBJ databases">
        <title>Complete genome of Lacimicrobium alkaliphilum KCTC 32984.</title>
        <authorList>
            <person name="Kim S.-G."/>
            <person name="Lee Y.-J."/>
        </authorList>
    </citation>
    <scope>NUCLEOTIDE SEQUENCE [LARGE SCALE GENOMIC DNA]</scope>
    <source>
        <strain evidence="3 4">YelD216</strain>
    </source>
</reference>
<feature type="region of interest" description="Disordered" evidence="1">
    <location>
        <begin position="21"/>
        <end position="46"/>
    </location>
</feature>
<evidence type="ECO:0000313" key="3">
    <source>
        <dbReference type="EMBL" id="ALS97010.1"/>
    </source>
</evidence>
<dbReference type="EMBL" id="CP013650">
    <property type="protein sequence ID" value="ALS97010.1"/>
    <property type="molecule type" value="Genomic_DNA"/>
</dbReference>
<evidence type="ECO:0000256" key="1">
    <source>
        <dbReference type="SAM" id="MobiDB-lite"/>
    </source>
</evidence>
<sequence>MIMKRLLWLILIGSAAVQAQLPKDPTRPPPAQTNSPVAAGQDVQDSNAGMPAVTAIFIGPERRYAIVGGKALYQGEQFRDMEVLEIRAGSVLFRHNDNDIEVALRQDKTLKKGKANGF</sequence>
<name>A0A0U3AG40_9ALTE</name>
<evidence type="ECO:0000313" key="4">
    <source>
        <dbReference type="Proteomes" id="UP000068447"/>
    </source>
</evidence>
<keyword evidence="2" id="KW-0732">Signal</keyword>
<evidence type="ECO:0008006" key="5">
    <source>
        <dbReference type="Google" id="ProtNLM"/>
    </source>
</evidence>
<dbReference type="AlphaFoldDB" id="A0A0U3AG40"/>
<feature type="chain" id="PRO_5006835927" description="MSHA biogenesis protein MshK" evidence="2">
    <location>
        <begin position="20"/>
        <end position="118"/>
    </location>
</feature>
<dbReference type="Proteomes" id="UP000068447">
    <property type="component" value="Chromosome"/>
</dbReference>
<gene>
    <name evidence="3" type="ORF">AT746_01100</name>
</gene>
<organism evidence="3 4">
    <name type="scientific">Lacimicrobium alkaliphilum</name>
    <dbReference type="NCBI Taxonomy" id="1526571"/>
    <lineage>
        <taxon>Bacteria</taxon>
        <taxon>Pseudomonadati</taxon>
        <taxon>Pseudomonadota</taxon>
        <taxon>Gammaproteobacteria</taxon>
        <taxon>Alteromonadales</taxon>
        <taxon>Alteromonadaceae</taxon>
        <taxon>Lacimicrobium</taxon>
    </lineage>
</organism>
<proteinExistence type="predicted"/>
<keyword evidence="4" id="KW-1185">Reference proteome</keyword>
<feature type="signal peptide" evidence="2">
    <location>
        <begin position="1"/>
        <end position="19"/>
    </location>
</feature>
<dbReference type="STRING" id="1526571.AT746_01100"/>